<evidence type="ECO:0000313" key="13">
    <source>
        <dbReference type="Proteomes" id="UP000361836"/>
    </source>
</evidence>
<feature type="domain" description="ABC transporter" evidence="11">
    <location>
        <begin position="325"/>
        <end position="534"/>
    </location>
</feature>
<evidence type="ECO:0000256" key="9">
    <source>
        <dbReference type="ARBA" id="ARBA00023136"/>
    </source>
</evidence>
<evidence type="ECO:0000256" key="5">
    <source>
        <dbReference type="ARBA" id="ARBA00022737"/>
    </source>
</evidence>
<keyword evidence="7 12" id="KW-0067">ATP-binding</keyword>
<dbReference type="InterPro" id="IPR017871">
    <property type="entry name" value="ABC_transporter-like_CS"/>
</dbReference>
<evidence type="ECO:0000313" key="12">
    <source>
        <dbReference type="EMBL" id="VWL95400.1"/>
    </source>
</evidence>
<evidence type="ECO:0000259" key="11">
    <source>
        <dbReference type="PROSITE" id="PS50893"/>
    </source>
</evidence>
<evidence type="ECO:0000256" key="2">
    <source>
        <dbReference type="ARBA" id="ARBA00005417"/>
    </source>
</evidence>
<dbReference type="Pfam" id="PF00005">
    <property type="entry name" value="ABC_tran"/>
    <property type="match status" value="2"/>
</dbReference>
<dbReference type="EC" id="3.6.3.-" evidence="12"/>
<keyword evidence="12" id="KW-0378">Hydrolase</keyword>
<dbReference type="SMART" id="SM00382">
    <property type="entry name" value="AAA"/>
    <property type="match status" value="2"/>
</dbReference>
<evidence type="ECO:0000256" key="4">
    <source>
        <dbReference type="ARBA" id="ARBA00022475"/>
    </source>
</evidence>
<dbReference type="InterPro" id="IPR003439">
    <property type="entry name" value="ABC_transporter-like_ATP-bd"/>
</dbReference>
<name>A0A5K1IZV5_9ACTN</name>
<dbReference type="PROSITE" id="PS50893">
    <property type="entry name" value="ABC_TRANSPORTER_2"/>
    <property type="match status" value="2"/>
</dbReference>
<dbReference type="InterPro" id="IPR003593">
    <property type="entry name" value="AAA+_ATPase"/>
</dbReference>
<accession>A0A5K1IZV5</accession>
<evidence type="ECO:0000256" key="8">
    <source>
        <dbReference type="ARBA" id="ARBA00022967"/>
    </source>
</evidence>
<evidence type="ECO:0000256" key="1">
    <source>
        <dbReference type="ARBA" id="ARBA00004202"/>
    </source>
</evidence>
<proteinExistence type="inferred from homology"/>
<protein>
    <submittedName>
        <fullName evidence="12">HMP/thiamine import ATP-binding protein YkoD</fullName>
        <ecNumber evidence="12">3.6.3.-</ecNumber>
    </submittedName>
</protein>
<keyword evidence="9" id="KW-0472">Membrane</keyword>
<dbReference type="InterPro" id="IPR050095">
    <property type="entry name" value="ECF_ABC_transporter_ATP-bd"/>
</dbReference>
<dbReference type="GO" id="GO:0005524">
    <property type="term" value="F:ATP binding"/>
    <property type="evidence" value="ECO:0007669"/>
    <property type="project" value="UniProtKB-KW"/>
</dbReference>
<feature type="domain" description="ABC transporter" evidence="11">
    <location>
        <begin position="46"/>
        <end position="297"/>
    </location>
</feature>
<organism evidence="12 13">
    <name type="scientific">Collinsella aerofaciens</name>
    <dbReference type="NCBI Taxonomy" id="74426"/>
    <lineage>
        <taxon>Bacteria</taxon>
        <taxon>Bacillati</taxon>
        <taxon>Actinomycetota</taxon>
        <taxon>Coriobacteriia</taxon>
        <taxon>Coriobacteriales</taxon>
        <taxon>Coriobacteriaceae</taxon>
        <taxon>Collinsella</taxon>
    </lineage>
</organism>
<gene>
    <name evidence="12" type="primary">ykoD_2</name>
    <name evidence="12" type="ORF">KCJAJFAP_00188</name>
</gene>
<dbReference type="PROSITE" id="PS00211">
    <property type="entry name" value="ABC_TRANSPORTER_1"/>
    <property type="match status" value="2"/>
</dbReference>
<comment type="similarity">
    <text evidence="2">Belongs to the ABC transporter superfamily.</text>
</comment>
<keyword evidence="3" id="KW-0813">Transport</keyword>
<comment type="subcellular location">
    <subcellularLocation>
        <location evidence="1">Cell membrane</location>
        <topology evidence="1">Peripheral membrane protein</topology>
    </subcellularLocation>
</comment>
<dbReference type="GO" id="GO:0043190">
    <property type="term" value="C:ATP-binding cassette (ABC) transporter complex"/>
    <property type="evidence" value="ECO:0007669"/>
    <property type="project" value="TreeGrafter"/>
</dbReference>
<evidence type="ECO:0000256" key="7">
    <source>
        <dbReference type="ARBA" id="ARBA00022840"/>
    </source>
</evidence>
<dbReference type="EMBL" id="CABWIE010000019">
    <property type="protein sequence ID" value="VWL95400.1"/>
    <property type="molecule type" value="Genomic_DNA"/>
</dbReference>
<dbReference type="CDD" id="cd03225">
    <property type="entry name" value="ABC_cobalt_CbiO_domain1"/>
    <property type="match status" value="1"/>
</dbReference>
<sequence length="534" mass="57306">MLDRCRGHMRGNLRNGGDFVTGEFESSNALKESPVCGNPAEEATALAFCDVSFRYVDEAEQEDSASADDAGGSRVEDVSFEVRTGSCTVLCGRSGDGKSTVLRLADGLAGTFFPGVRRGSVLVSGTEVLSLSARGRTEAMGVVMQDPRSQFFMGTVGDEIAFSLENLGVDPAVTVEHVHEAARLCGVEGLLAEKLTELSSGQKQRVAIAAAIACRPSFLVLDEPTSNLDAEGADALVSILVQLKQRGVAILVSEHRLRKLLPVADEFLCMRNGKVAARWSAKEFAALPDKEADAFGLRHPDITIARDSNTRPAESLDSRCGSTSWRMEDVTYLYRSTGRGIRAVTAEFPCGAVTVVCGGNGSGKTTLAKVLVGASRPQKGLITRDGKALSPRERRHLSYFVMQDADYQLYAGSVADEVVLGRRVDDVLKARAWEALDAFDLKDLADRHPASLSGGQKQRVTLAAAYCSDAELVVLDEPTSGLDGRGMREVALWCRRLAAEGKAVVIITHDEMLARLAGDRRVELAAHDEGRKGV</sequence>
<dbReference type="InterPro" id="IPR015856">
    <property type="entry name" value="ABC_transpr_CbiO/EcfA_su"/>
</dbReference>
<dbReference type="PANTHER" id="PTHR43553">
    <property type="entry name" value="HEAVY METAL TRANSPORTER"/>
    <property type="match status" value="1"/>
</dbReference>
<evidence type="ECO:0000256" key="3">
    <source>
        <dbReference type="ARBA" id="ARBA00022448"/>
    </source>
</evidence>
<dbReference type="GO" id="GO:0042626">
    <property type="term" value="F:ATPase-coupled transmembrane transporter activity"/>
    <property type="evidence" value="ECO:0007669"/>
    <property type="project" value="TreeGrafter"/>
</dbReference>
<keyword evidence="13" id="KW-1185">Reference proteome</keyword>
<keyword evidence="8" id="KW-1278">Translocase</keyword>
<dbReference type="SUPFAM" id="SSF52540">
    <property type="entry name" value="P-loop containing nucleoside triphosphate hydrolases"/>
    <property type="match status" value="2"/>
</dbReference>
<dbReference type="InterPro" id="IPR027417">
    <property type="entry name" value="P-loop_NTPase"/>
</dbReference>
<comment type="function">
    <text evidence="10">Probably part of an ABC transporter complex. Responsible for energy coupling to the transport system.</text>
</comment>
<dbReference type="Proteomes" id="UP000361836">
    <property type="component" value="Unassembled WGS sequence"/>
</dbReference>
<dbReference type="GO" id="GO:0016887">
    <property type="term" value="F:ATP hydrolysis activity"/>
    <property type="evidence" value="ECO:0007669"/>
    <property type="project" value="InterPro"/>
</dbReference>
<keyword evidence="4" id="KW-1003">Cell membrane</keyword>
<evidence type="ECO:0000256" key="6">
    <source>
        <dbReference type="ARBA" id="ARBA00022741"/>
    </source>
</evidence>
<reference evidence="12 13" key="1">
    <citation type="submission" date="2019-10" db="EMBL/GenBank/DDBJ databases">
        <authorList>
            <person name="Wolf R A."/>
        </authorList>
    </citation>
    <scope>NUCLEOTIDE SEQUENCE [LARGE SCALE GENOMIC DNA]</scope>
    <source>
        <strain evidence="12">Collinsella_aerofaciens_MC2</strain>
    </source>
</reference>
<evidence type="ECO:0000256" key="10">
    <source>
        <dbReference type="ARBA" id="ARBA00025157"/>
    </source>
</evidence>
<dbReference type="Gene3D" id="3.40.50.300">
    <property type="entry name" value="P-loop containing nucleotide triphosphate hydrolases"/>
    <property type="match status" value="2"/>
</dbReference>
<keyword evidence="5" id="KW-0677">Repeat</keyword>
<dbReference type="AlphaFoldDB" id="A0A5K1IZV5"/>
<dbReference type="PANTHER" id="PTHR43553:SF23">
    <property type="entry name" value="ABC TRANSPORTER ATP-BINDING COMPONENT"/>
    <property type="match status" value="1"/>
</dbReference>
<keyword evidence="6" id="KW-0547">Nucleotide-binding</keyword>